<evidence type="ECO:0000256" key="1">
    <source>
        <dbReference type="SAM" id="Phobius"/>
    </source>
</evidence>
<organism evidence="2 3">
    <name type="scientific">Glossina pallidipes</name>
    <name type="common">Tsetse fly</name>
    <dbReference type="NCBI Taxonomy" id="7398"/>
    <lineage>
        <taxon>Eukaryota</taxon>
        <taxon>Metazoa</taxon>
        <taxon>Ecdysozoa</taxon>
        <taxon>Arthropoda</taxon>
        <taxon>Hexapoda</taxon>
        <taxon>Insecta</taxon>
        <taxon>Pterygota</taxon>
        <taxon>Neoptera</taxon>
        <taxon>Endopterygota</taxon>
        <taxon>Diptera</taxon>
        <taxon>Brachycera</taxon>
        <taxon>Muscomorpha</taxon>
        <taxon>Hippoboscoidea</taxon>
        <taxon>Glossinidae</taxon>
        <taxon>Glossina</taxon>
    </lineage>
</organism>
<name>A0A1A9ZP24_GLOPL</name>
<accession>A0A1A9ZP24</accession>
<proteinExistence type="predicted"/>
<evidence type="ECO:0000313" key="2">
    <source>
        <dbReference type="EnsemblMetazoa" id="GPAI020587-PA"/>
    </source>
</evidence>
<keyword evidence="1" id="KW-1133">Transmembrane helix</keyword>
<evidence type="ECO:0000313" key="3">
    <source>
        <dbReference type="Proteomes" id="UP000092445"/>
    </source>
</evidence>
<keyword evidence="3" id="KW-1185">Reference proteome</keyword>
<dbReference type="EnsemblMetazoa" id="GPAI020587-RA">
    <property type="protein sequence ID" value="GPAI020587-PA"/>
    <property type="gene ID" value="GPAI020587"/>
</dbReference>
<sequence length="176" mass="19539">MNSNYQRLVQSMNNAVHFQFFIILSSVGYCCGTTLTPGRAASPSCGNRSLSTSANFSTRLDESKRHSIASKIESPSVDYFDDGPRVGCCRANWVCSANRGASWMISAPISLLLLLLFSLMAVMVVLVSFFHSLLPAWVPLVRALAHTWCCVNLEKYVLFMLYVNLGPLEKIELLIH</sequence>
<dbReference type="AlphaFoldDB" id="A0A1A9ZP24"/>
<protein>
    <submittedName>
        <fullName evidence="2">Uncharacterized protein</fullName>
    </submittedName>
</protein>
<dbReference type="Proteomes" id="UP000092445">
    <property type="component" value="Unassembled WGS sequence"/>
</dbReference>
<feature type="transmembrane region" description="Helical" evidence="1">
    <location>
        <begin position="109"/>
        <end position="130"/>
    </location>
</feature>
<keyword evidence="1" id="KW-0812">Transmembrane</keyword>
<reference evidence="3" key="1">
    <citation type="submission" date="2014-03" db="EMBL/GenBank/DDBJ databases">
        <authorList>
            <person name="Aksoy S."/>
            <person name="Warren W."/>
            <person name="Wilson R.K."/>
        </authorList>
    </citation>
    <scope>NUCLEOTIDE SEQUENCE [LARGE SCALE GENOMIC DNA]</scope>
    <source>
        <strain evidence="3">IAEA</strain>
    </source>
</reference>
<reference evidence="2" key="2">
    <citation type="submission" date="2020-05" db="UniProtKB">
        <authorList>
            <consortium name="EnsemblMetazoa"/>
        </authorList>
    </citation>
    <scope>IDENTIFICATION</scope>
    <source>
        <strain evidence="2">IAEA</strain>
    </source>
</reference>
<keyword evidence="1" id="KW-0472">Membrane</keyword>
<dbReference type="VEuPathDB" id="VectorBase:GPAI020587"/>